<dbReference type="InterPro" id="IPR049942">
    <property type="entry name" value="DML1/Misato"/>
</dbReference>
<comment type="caution">
    <text evidence="6">The sequence shown here is derived from an EMBL/GenBank/DDBJ whole genome shotgun (WGS) entry which is preliminary data.</text>
</comment>
<evidence type="ECO:0000256" key="3">
    <source>
        <dbReference type="ARBA" id="ARBA00023128"/>
    </source>
</evidence>
<keyword evidence="3" id="KW-0496">Mitochondrion</keyword>
<organism evidence="6 7">
    <name type="scientific">Oopsacas minuta</name>
    <dbReference type="NCBI Taxonomy" id="111878"/>
    <lineage>
        <taxon>Eukaryota</taxon>
        <taxon>Metazoa</taxon>
        <taxon>Porifera</taxon>
        <taxon>Hexactinellida</taxon>
        <taxon>Hexasterophora</taxon>
        <taxon>Lyssacinosida</taxon>
        <taxon>Leucopsacidae</taxon>
        <taxon>Oopsacas</taxon>
    </lineage>
</organism>
<dbReference type="SUPFAM" id="SSF52490">
    <property type="entry name" value="Tubulin nucleotide-binding domain-like"/>
    <property type="match status" value="1"/>
</dbReference>
<dbReference type="GO" id="GO:0005739">
    <property type="term" value="C:mitochondrion"/>
    <property type="evidence" value="ECO:0007669"/>
    <property type="project" value="UniProtKB-SubCell"/>
</dbReference>
<feature type="domain" description="Misato Segment II tubulin-like" evidence="4">
    <location>
        <begin position="3"/>
        <end position="107"/>
    </location>
</feature>
<evidence type="ECO:0000313" key="6">
    <source>
        <dbReference type="EMBL" id="KAI6652342.1"/>
    </source>
</evidence>
<evidence type="ECO:0000256" key="2">
    <source>
        <dbReference type="ARBA" id="ARBA00008507"/>
    </source>
</evidence>
<reference evidence="6 7" key="1">
    <citation type="journal article" date="2023" name="BMC Biol.">
        <title>The compact genome of the sponge Oopsacas minuta (Hexactinellida) is lacking key metazoan core genes.</title>
        <authorList>
            <person name="Santini S."/>
            <person name="Schenkelaars Q."/>
            <person name="Jourda C."/>
            <person name="Duchesne M."/>
            <person name="Belahbib H."/>
            <person name="Rocher C."/>
            <person name="Selva M."/>
            <person name="Riesgo A."/>
            <person name="Vervoort M."/>
            <person name="Leys S.P."/>
            <person name="Kodjabachian L."/>
            <person name="Le Bivic A."/>
            <person name="Borchiellini C."/>
            <person name="Claverie J.M."/>
            <person name="Renard E."/>
        </authorList>
    </citation>
    <scope>NUCLEOTIDE SEQUENCE [LARGE SCALE GENOMIC DNA]</scope>
    <source>
        <strain evidence="6">SPO-2</strain>
    </source>
</reference>
<name>A0AAV7JU73_9METZ</name>
<dbReference type="GO" id="GO:0007005">
    <property type="term" value="P:mitochondrion organization"/>
    <property type="evidence" value="ECO:0007669"/>
    <property type="project" value="InterPro"/>
</dbReference>
<dbReference type="InterPro" id="IPR029209">
    <property type="entry name" value="DML1/Misato_tubulin"/>
</dbReference>
<dbReference type="Pfam" id="PF14881">
    <property type="entry name" value="Tubulin_3"/>
    <property type="match status" value="1"/>
</dbReference>
<dbReference type="AlphaFoldDB" id="A0AAV7JU73"/>
<sequence length="548" mass="60815">MQREIITLQLGEYANHVGAHWWNLQEAGFIYDPKQIALKEVENDILFRQGLTFRGEETYTPRLLLFDVRSSLRTLPEQGFLYKGDSSRGGVTWNGAIEKVERDITSNNKETSEGEDIAMEVTDQERITGACYIPSDTTIASDVMSWSDYLVTQLHPRSVNLIPNEVEIGFPHSNSYCMGSLCLQNAEFSQLIENQLHFFVEDCDNLQGFQLLSGLSDGYGSLTSQLLSSLSDEYHKSGKCCIPFLPSLPLIDSFDTFSPHLTLALNLSDWLEHASMLTPLSNSQLPLPFLHHQSNSYHTASVLAAAIDTASLIYRIPESGLDMQDYTSILTASGRKLTSLSTLLPFPLLRESTLLHSLSLHPLISAACLTPSVHASCTPITACNIVRGIPPSYKLFGTGTSSYDSFTSPNDLISHEFGSKYSGCNSFSMLANSPLTLRYPFPNIFSSNITHDGFITSHISTDTVESRLATNPVKSIPVSTAIENHNGLFTLVNNCVELFQNKTYLQLFSVAQKLELDTLQETRHSLLDVLDRYPVPEDLVLQSDTDSD</sequence>
<comment type="subcellular location">
    <subcellularLocation>
        <location evidence="1">Mitochondrion</location>
    </subcellularLocation>
</comment>
<comment type="similarity">
    <text evidence="2">Belongs to the misato family.</text>
</comment>
<protein>
    <submittedName>
        <fullName evidence="6">Protein misato-like protein 1-like</fullName>
    </submittedName>
</protein>
<evidence type="ECO:0000259" key="4">
    <source>
        <dbReference type="Pfam" id="PF10644"/>
    </source>
</evidence>
<accession>A0AAV7JU73</accession>
<feature type="domain" description="DML1/Misato tubulin" evidence="5">
    <location>
        <begin position="140"/>
        <end position="315"/>
    </location>
</feature>
<dbReference type="Proteomes" id="UP001165289">
    <property type="component" value="Unassembled WGS sequence"/>
</dbReference>
<evidence type="ECO:0000256" key="1">
    <source>
        <dbReference type="ARBA" id="ARBA00004173"/>
    </source>
</evidence>
<evidence type="ECO:0000313" key="7">
    <source>
        <dbReference type="Proteomes" id="UP001165289"/>
    </source>
</evidence>
<gene>
    <name evidence="6" type="ORF">LOD99_7356</name>
</gene>
<proteinExistence type="inferred from homology"/>
<keyword evidence="7" id="KW-1185">Reference proteome</keyword>
<dbReference type="InterPro" id="IPR019605">
    <property type="entry name" value="Misato_II_tubulin-like"/>
</dbReference>
<dbReference type="Gene3D" id="3.40.50.1440">
    <property type="entry name" value="Tubulin/FtsZ, GTPase domain"/>
    <property type="match status" value="1"/>
</dbReference>
<dbReference type="EMBL" id="JAKMXF010000299">
    <property type="protein sequence ID" value="KAI6652342.1"/>
    <property type="molecule type" value="Genomic_DNA"/>
</dbReference>
<dbReference type="PANTHER" id="PTHR13391:SF0">
    <property type="entry name" value="PROTEIN MISATO HOMOLOG 1"/>
    <property type="match status" value="1"/>
</dbReference>
<dbReference type="Pfam" id="PF10644">
    <property type="entry name" value="Misat_Tub_SegII"/>
    <property type="match status" value="1"/>
</dbReference>
<dbReference type="InterPro" id="IPR036525">
    <property type="entry name" value="Tubulin/FtsZ_GTPase_sf"/>
</dbReference>
<dbReference type="PANTHER" id="PTHR13391">
    <property type="entry name" value="MITOCHONDRIAL DISTRIBUTION REGULATOR MISATO"/>
    <property type="match status" value="1"/>
</dbReference>
<evidence type="ECO:0000259" key="5">
    <source>
        <dbReference type="Pfam" id="PF14881"/>
    </source>
</evidence>